<keyword evidence="1" id="KW-0227">DNA damage</keyword>
<dbReference type="SUPFAM" id="SSF52540">
    <property type="entry name" value="P-loop containing nucleoside triphosphate hydrolases"/>
    <property type="match status" value="2"/>
</dbReference>
<dbReference type="InterPro" id="IPR010285">
    <property type="entry name" value="DNA_helicase_pif1-like_DEAD"/>
</dbReference>
<dbReference type="Pfam" id="PF02338">
    <property type="entry name" value="OTU"/>
    <property type="match status" value="1"/>
</dbReference>
<dbReference type="InterPro" id="IPR027417">
    <property type="entry name" value="P-loop_NTPase"/>
</dbReference>
<keyword evidence="1" id="KW-0378">Hydrolase</keyword>
<dbReference type="Gene3D" id="3.40.50.300">
    <property type="entry name" value="P-loop containing nucleotide triphosphate hydrolases"/>
    <property type="match status" value="1"/>
</dbReference>
<dbReference type="GO" id="GO:0006281">
    <property type="term" value="P:DNA repair"/>
    <property type="evidence" value="ECO:0007669"/>
    <property type="project" value="UniProtKB-KW"/>
</dbReference>
<dbReference type="GO" id="GO:0043139">
    <property type="term" value="F:5'-3' DNA helicase activity"/>
    <property type="evidence" value="ECO:0007669"/>
    <property type="project" value="UniProtKB-EC"/>
</dbReference>
<dbReference type="Proteomes" id="UP001160148">
    <property type="component" value="Unassembled WGS sequence"/>
</dbReference>
<comment type="cofactor">
    <cofactor evidence="1">
        <name>Mg(2+)</name>
        <dbReference type="ChEBI" id="CHEBI:18420"/>
    </cofactor>
</comment>
<dbReference type="EMBL" id="CARXXK010000002">
    <property type="protein sequence ID" value="CAI6359207.1"/>
    <property type="molecule type" value="Genomic_DNA"/>
</dbReference>
<dbReference type="GO" id="GO:0016787">
    <property type="term" value="F:hydrolase activity"/>
    <property type="evidence" value="ECO:0007669"/>
    <property type="project" value="UniProtKB-KW"/>
</dbReference>
<dbReference type="SUPFAM" id="SSF54001">
    <property type="entry name" value="Cysteine proteinases"/>
    <property type="match status" value="1"/>
</dbReference>
<dbReference type="EC" id="5.6.2.3" evidence="1"/>
<sequence length="1620" mass="185362">MVVELLNINGIMKSHTIIPIIGDGVCLFRAISFVLYDTQDKAQEVRKKIVTHVINNWEDYSIMSHDSDGNNYRSSADYFSDMLKFNTYGGLCELVAAGQLFLVFIEVYLNGELYEKFGSERNPVKIFRFSSMQNLSNGHFDVYLPYEDELTNSVSDEFDNIPSSQKHTKKRRKRFTNNIRKKQLIQSATKYQLKNKEVHKVAAAKYKKKNPEVNRVQVHRYEQNNPGGRSERRILPWKIKAFSGMKYESEIAYETDETVSLGTMSHKCVYCDALKFKEEAPGMCCSAGKVQLPSFLPLPKPLYSLIMGFHPDHKNFMDRIRKYNNCFQMTSFGAKQIIEDGFMPTFKVKGQVYHLIGSLQALPQQNPQFLQIYFVGDDERETRLRCSHFADVKQSLVKQLQAMLHHNNPYIKDLKTTLERVPQNSKNFEIIIHADRKPDNAHRGRYNAPITSEVSLVIVGQQFEKRDIVLQSHDNKLQRISELHRSYDTLQYPLLFCHGEDSYSINISQIDPKTKLPLQKTVSASQFYSYHIMIRQTEINHLLYFRSLFNQYLVEMYAKIETERLNFIKNNQMQLRADNYIHLRDAIGRQDTDLTHLGQMVVLPSSFTGSPRYMHEKTQDAMTYVRHYGRPDLFITFTCNSRWREVSNALLSEQKSYDRHDIIARIFHLKVKTLMKLLTKGNLFGEVQCFMYSVEWQKRGLPHIHILLWLKQRISPDKLDCIISAEIPDPEKDSLLYDIIKANMIHGPCGNSNNRSPCMESGSCSKKYPRTFIRETQIGDDGYPKYRRRAPENGGFTVEINGNTLDNRWVVPYNPVLSRTFGAHINVEYCNSVKSIKYICKYITKGSDQAAFGFENDNDEVKLYESGRYISSSEAVWRILAFPIHERFPTVFHLSVHLENGQRVYFNPNDSSRLTDMINNPPKTTLLAFFDLCKTDDFAKTLLYVDVPSYYVWKNNRFERRKRGITVNGWPGIKPDQALGRVYTIHPNNTECYYLRLLLHEVRGPTSFLKLKTVNGTIQPTYQTACKALGLLEDERHWDTTMEEAVLCGSPFKLRELFAIMLIFCQLSDALSLWEKYKDSLSEDIRHRVELDIQPENVNSIINEVYNKCLVTLEDTVLSLGGTSLQHYGLPQPSRCEAVLQNKDYLREINYDSNILAQYINFNEHLLNNEQSYVYNKILEGIEKNTGQIFFLDAPGGTGKTFVINILLARVRKDHGIALAVASSGIAATLLEGGKTAHSVFKLPLNLTRVETPMCNISKQSNIAQVLKDCKLIVWDECTMAHKGGFEALNRTLKDIRGYNNLMGGVTVLLAGDFRQTLPVIPRGTKADEVKSCLKASYLWPHIQKVALHKNMRVHVKGDTSAGIFAEMLIKIGDGNFPSLEGEITIPSNLCTVVSSLSELTSRIYPDIINIKMKPIEWLCERAILTPKNDKAAEINEILLKAFNEKSVEYKSFDSVIQSDDAVHYPLEFLNTLNPSGLPSHKLILKIGAPIMLLRNLNPPKLCNGTRLQVKSLHKNVIEAIVITGCARGDIVLIPRITLIPTDYPFEFKRIQFPLKVCFAMTINKSQGQSLGMAGIDLREECFSHGQFYVACSRVSSASSLVILAPKGSTKNTVYKEVLR</sequence>
<name>A0AAV0WUK7_9HEMI</name>
<dbReference type="PANTHER" id="PTHR10492:SF57">
    <property type="entry name" value="ATP-DEPENDENT DNA HELICASE"/>
    <property type="match status" value="1"/>
</dbReference>
<dbReference type="GO" id="GO:0006310">
    <property type="term" value="P:DNA recombination"/>
    <property type="evidence" value="ECO:0007669"/>
    <property type="project" value="UniProtKB-KW"/>
</dbReference>
<dbReference type="Gene3D" id="3.90.70.80">
    <property type="match status" value="1"/>
</dbReference>
<evidence type="ECO:0000259" key="2">
    <source>
        <dbReference type="PROSITE" id="PS50802"/>
    </source>
</evidence>
<dbReference type="GO" id="GO:0005524">
    <property type="term" value="F:ATP binding"/>
    <property type="evidence" value="ECO:0007669"/>
    <property type="project" value="UniProtKB-KW"/>
</dbReference>
<feature type="domain" description="OTU" evidence="2">
    <location>
        <begin position="15"/>
        <end position="146"/>
    </location>
</feature>
<proteinExistence type="inferred from homology"/>
<gene>
    <name evidence="3" type="ORF">MEUPH1_LOCUS14640</name>
</gene>
<evidence type="ECO:0000256" key="1">
    <source>
        <dbReference type="RuleBase" id="RU363044"/>
    </source>
</evidence>
<dbReference type="InterPro" id="IPR049163">
    <property type="entry name" value="Pif1-like_2B_dom"/>
</dbReference>
<keyword evidence="1" id="KW-0547">Nucleotide-binding</keyword>
<keyword evidence="4" id="KW-1185">Reference proteome</keyword>
<dbReference type="PANTHER" id="PTHR10492">
    <property type="match status" value="1"/>
</dbReference>
<dbReference type="Pfam" id="PF14214">
    <property type="entry name" value="Helitron_like_N"/>
    <property type="match status" value="1"/>
</dbReference>
<keyword evidence="1" id="KW-0233">DNA recombination</keyword>
<dbReference type="Pfam" id="PF05970">
    <property type="entry name" value="PIF1"/>
    <property type="match status" value="1"/>
</dbReference>
<evidence type="ECO:0000313" key="4">
    <source>
        <dbReference type="Proteomes" id="UP001160148"/>
    </source>
</evidence>
<dbReference type="PROSITE" id="PS50802">
    <property type="entry name" value="OTU"/>
    <property type="match status" value="1"/>
</dbReference>
<keyword evidence="1" id="KW-0234">DNA repair</keyword>
<organism evidence="3 4">
    <name type="scientific">Macrosiphum euphorbiae</name>
    <name type="common">potato aphid</name>
    <dbReference type="NCBI Taxonomy" id="13131"/>
    <lineage>
        <taxon>Eukaryota</taxon>
        <taxon>Metazoa</taxon>
        <taxon>Ecdysozoa</taxon>
        <taxon>Arthropoda</taxon>
        <taxon>Hexapoda</taxon>
        <taxon>Insecta</taxon>
        <taxon>Pterygota</taxon>
        <taxon>Neoptera</taxon>
        <taxon>Paraneoptera</taxon>
        <taxon>Hemiptera</taxon>
        <taxon>Sternorrhyncha</taxon>
        <taxon>Aphidomorpha</taxon>
        <taxon>Aphidoidea</taxon>
        <taxon>Aphididae</taxon>
        <taxon>Macrosiphini</taxon>
        <taxon>Macrosiphum</taxon>
    </lineage>
</organism>
<dbReference type="CDD" id="cd22757">
    <property type="entry name" value="OTU_P87_VP80-like"/>
    <property type="match status" value="1"/>
</dbReference>
<evidence type="ECO:0000313" key="3">
    <source>
        <dbReference type="EMBL" id="CAI6359207.1"/>
    </source>
</evidence>
<comment type="catalytic activity">
    <reaction evidence="1">
        <text>ATP + H2O = ADP + phosphate + H(+)</text>
        <dbReference type="Rhea" id="RHEA:13065"/>
        <dbReference type="ChEBI" id="CHEBI:15377"/>
        <dbReference type="ChEBI" id="CHEBI:15378"/>
        <dbReference type="ChEBI" id="CHEBI:30616"/>
        <dbReference type="ChEBI" id="CHEBI:43474"/>
        <dbReference type="ChEBI" id="CHEBI:456216"/>
        <dbReference type="EC" id="5.6.2.3"/>
    </reaction>
</comment>
<dbReference type="InterPro" id="IPR025476">
    <property type="entry name" value="Helitron_helicase-like"/>
</dbReference>
<accession>A0AAV0WUK7</accession>
<dbReference type="InterPro" id="IPR038765">
    <property type="entry name" value="Papain-like_cys_pep_sf"/>
</dbReference>
<protein>
    <recommendedName>
        <fullName evidence="1">ATP-dependent DNA helicase</fullName>
        <ecNumber evidence="1">5.6.2.3</ecNumber>
    </recommendedName>
</protein>
<dbReference type="Pfam" id="PF21530">
    <property type="entry name" value="Pif1_2B_dom"/>
    <property type="match status" value="1"/>
</dbReference>
<comment type="similarity">
    <text evidence="1">Belongs to the helicase family.</text>
</comment>
<keyword evidence="1" id="KW-0347">Helicase</keyword>
<comment type="caution">
    <text evidence="3">The sequence shown here is derived from an EMBL/GenBank/DDBJ whole genome shotgun (WGS) entry which is preliminary data.</text>
</comment>
<dbReference type="GO" id="GO:0000723">
    <property type="term" value="P:telomere maintenance"/>
    <property type="evidence" value="ECO:0007669"/>
    <property type="project" value="InterPro"/>
</dbReference>
<keyword evidence="1" id="KW-0067">ATP-binding</keyword>
<reference evidence="3 4" key="1">
    <citation type="submission" date="2023-01" db="EMBL/GenBank/DDBJ databases">
        <authorList>
            <person name="Whitehead M."/>
        </authorList>
    </citation>
    <scope>NUCLEOTIDE SEQUENCE [LARGE SCALE GENOMIC DNA]</scope>
</reference>
<dbReference type="InterPro" id="IPR003323">
    <property type="entry name" value="OTU_dom"/>
</dbReference>